<sequence>MNRELFVILLPTLLLRVFSLSILSNSVVKPWQSFLSQLLPNSNLNGSKADVDARQRLKLQLFEECRSNVGKNDERVRERIESIIGDLAVLNPTRGTATSPLLLRKWTLEWTTEKEINFFIQTGISNTITQTLSKGYLENNIPFVKGGGFGVSGSIRPASNYFTSDDDKDQEFLLCSCRTEFQFINAKLDLGKWGIYNFPPVGKGWFDTIYLDDGKFAVISYC</sequence>
<keyword evidence="3" id="KW-0732">Signal</keyword>
<gene>
    <name evidence="5" type="ORF">HJC23_006930</name>
</gene>
<proteinExistence type="predicted"/>
<name>A0ABD3NN63_9STRA</name>
<feature type="chain" id="PRO_5044837719" description="Plastid lipid-associated protein/fibrillin conserved domain-containing protein" evidence="3">
    <location>
        <begin position="20"/>
        <end position="222"/>
    </location>
</feature>
<dbReference type="Pfam" id="PF04755">
    <property type="entry name" value="PAP_fibrillin"/>
    <property type="match status" value="1"/>
</dbReference>
<dbReference type="GO" id="GO:0009536">
    <property type="term" value="C:plastid"/>
    <property type="evidence" value="ECO:0007669"/>
    <property type="project" value="UniProtKB-SubCell"/>
</dbReference>
<dbReference type="Proteomes" id="UP001516023">
    <property type="component" value="Unassembled WGS sequence"/>
</dbReference>
<feature type="signal peptide" evidence="3">
    <location>
        <begin position="1"/>
        <end position="19"/>
    </location>
</feature>
<keyword evidence="6" id="KW-1185">Reference proteome</keyword>
<organism evidence="5 6">
    <name type="scientific">Cyclotella cryptica</name>
    <dbReference type="NCBI Taxonomy" id="29204"/>
    <lineage>
        <taxon>Eukaryota</taxon>
        <taxon>Sar</taxon>
        <taxon>Stramenopiles</taxon>
        <taxon>Ochrophyta</taxon>
        <taxon>Bacillariophyta</taxon>
        <taxon>Coscinodiscophyceae</taxon>
        <taxon>Thalassiosirophycidae</taxon>
        <taxon>Stephanodiscales</taxon>
        <taxon>Stephanodiscaceae</taxon>
        <taxon>Cyclotella</taxon>
    </lineage>
</organism>
<keyword evidence="2" id="KW-0934">Plastid</keyword>
<dbReference type="InterPro" id="IPR006843">
    <property type="entry name" value="PAP/fibrillin_dom"/>
</dbReference>
<evidence type="ECO:0000313" key="5">
    <source>
        <dbReference type="EMBL" id="KAL3777061.1"/>
    </source>
</evidence>
<feature type="domain" description="Plastid lipid-associated protein/fibrillin conserved" evidence="4">
    <location>
        <begin position="57"/>
        <end position="125"/>
    </location>
</feature>
<evidence type="ECO:0000256" key="1">
    <source>
        <dbReference type="ARBA" id="ARBA00004474"/>
    </source>
</evidence>
<evidence type="ECO:0000256" key="2">
    <source>
        <dbReference type="ARBA" id="ARBA00022640"/>
    </source>
</evidence>
<evidence type="ECO:0000313" key="6">
    <source>
        <dbReference type="Proteomes" id="UP001516023"/>
    </source>
</evidence>
<protein>
    <recommendedName>
        <fullName evidence="4">Plastid lipid-associated protein/fibrillin conserved domain-containing protein</fullName>
    </recommendedName>
</protein>
<comment type="subcellular location">
    <subcellularLocation>
        <location evidence="1">Plastid</location>
    </subcellularLocation>
</comment>
<accession>A0ABD3NN63</accession>
<evidence type="ECO:0000256" key="3">
    <source>
        <dbReference type="SAM" id="SignalP"/>
    </source>
</evidence>
<dbReference type="AlphaFoldDB" id="A0ABD3NN63"/>
<reference evidence="5 6" key="1">
    <citation type="journal article" date="2020" name="G3 (Bethesda)">
        <title>Improved Reference Genome for Cyclotella cryptica CCMP332, a Model for Cell Wall Morphogenesis, Salinity Adaptation, and Lipid Production in Diatoms (Bacillariophyta).</title>
        <authorList>
            <person name="Roberts W.R."/>
            <person name="Downey K.M."/>
            <person name="Ruck E.C."/>
            <person name="Traller J.C."/>
            <person name="Alverson A.J."/>
        </authorList>
    </citation>
    <scope>NUCLEOTIDE SEQUENCE [LARGE SCALE GENOMIC DNA]</scope>
    <source>
        <strain evidence="5 6">CCMP332</strain>
    </source>
</reference>
<dbReference type="EMBL" id="JABMIG020000466">
    <property type="protein sequence ID" value="KAL3777061.1"/>
    <property type="molecule type" value="Genomic_DNA"/>
</dbReference>
<evidence type="ECO:0000259" key="4">
    <source>
        <dbReference type="Pfam" id="PF04755"/>
    </source>
</evidence>
<comment type="caution">
    <text evidence="5">The sequence shown here is derived from an EMBL/GenBank/DDBJ whole genome shotgun (WGS) entry which is preliminary data.</text>
</comment>